<evidence type="ECO:0000313" key="3">
    <source>
        <dbReference type="Proteomes" id="UP001501196"/>
    </source>
</evidence>
<dbReference type="EMBL" id="BAAAPW010000001">
    <property type="protein sequence ID" value="GAA2027766.1"/>
    <property type="molecule type" value="Genomic_DNA"/>
</dbReference>
<comment type="caution">
    <text evidence="2">The sequence shown here is derived from an EMBL/GenBank/DDBJ whole genome shotgun (WGS) entry which is preliminary data.</text>
</comment>
<evidence type="ECO:0000313" key="2">
    <source>
        <dbReference type="EMBL" id="GAA2027766.1"/>
    </source>
</evidence>
<proteinExistence type="predicted"/>
<evidence type="ECO:0000256" key="1">
    <source>
        <dbReference type="SAM" id="MobiDB-lite"/>
    </source>
</evidence>
<reference evidence="2 3" key="1">
    <citation type="journal article" date="2019" name="Int. J. Syst. Evol. Microbiol.">
        <title>The Global Catalogue of Microorganisms (GCM) 10K type strain sequencing project: providing services to taxonomists for standard genome sequencing and annotation.</title>
        <authorList>
            <consortium name="The Broad Institute Genomics Platform"/>
            <consortium name="The Broad Institute Genome Sequencing Center for Infectious Disease"/>
            <person name="Wu L."/>
            <person name="Ma J."/>
        </authorList>
    </citation>
    <scope>NUCLEOTIDE SEQUENCE [LARGE SCALE GENOMIC DNA]</scope>
    <source>
        <strain evidence="2 3">JCM 15672</strain>
    </source>
</reference>
<organism evidence="2 3">
    <name type="scientific">Agromyces tropicus</name>
    <dbReference type="NCBI Taxonomy" id="555371"/>
    <lineage>
        <taxon>Bacteria</taxon>
        <taxon>Bacillati</taxon>
        <taxon>Actinomycetota</taxon>
        <taxon>Actinomycetes</taxon>
        <taxon>Micrococcales</taxon>
        <taxon>Microbacteriaceae</taxon>
        <taxon>Agromyces</taxon>
    </lineage>
</organism>
<sequence>MGSGAQGVRSLAGFRGMAGCVASGPIRAEPSDRGIQPSRGGPMLLRSTWSPPPLAAPWASAAPDHWQRSGRASPRVPGFHRSTEAPRMRQFKSDLDTVFTPGYNTSYMCDDAHREQ</sequence>
<feature type="region of interest" description="Disordered" evidence="1">
    <location>
        <begin position="25"/>
        <end position="87"/>
    </location>
</feature>
<keyword evidence="3" id="KW-1185">Reference proteome</keyword>
<dbReference type="Proteomes" id="UP001501196">
    <property type="component" value="Unassembled WGS sequence"/>
</dbReference>
<gene>
    <name evidence="2" type="ORF">GCM10009819_09020</name>
</gene>
<accession>A0ABN2U2B4</accession>
<protein>
    <submittedName>
        <fullName evidence="2">Uncharacterized protein</fullName>
    </submittedName>
</protein>
<name>A0ABN2U2B4_9MICO</name>